<keyword evidence="3" id="KW-0812">Transmembrane</keyword>
<dbReference type="EMBL" id="JAQOSP010000116">
    <property type="protein sequence ID" value="MDJ1171465.1"/>
    <property type="molecule type" value="Genomic_DNA"/>
</dbReference>
<accession>A0ABT7AX30</accession>
<dbReference type="InterPro" id="IPR050811">
    <property type="entry name" value="Phosphate_ABC_transporter"/>
</dbReference>
<dbReference type="PANTHER" id="PTHR30570:SF1">
    <property type="entry name" value="PHOSPHATE-BINDING PROTEIN PSTS"/>
    <property type="match status" value="1"/>
</dbReference>
<dbReference type="InterPro" id="IPR024370">
    <property type="entry name" value="PBP_domain"/>
</dbReference>
<feature type="region of interest" description="Disordered" evidence="2">
    <location>
        <begin position="36"/>
        <end position="64"/>
    </location>
</feature>
<dbReference type="RefSeq" id="WP_283755218.1">
    <property type="nucleotide sequence ID" value="NZ_JAQOSP010000116.1"/>
</dbReference>
<dbReference type="CDD" id="cd13653">
    <property type="entry name" value="PBP2_phosphate_like_1"/>
    <property type="match status" value="1"/>
</dbReference>
<evidence type="ECO:0000256" key="1">
    <source>
        <dbReference type="ARBA" id="ARBA00022729"/>
    </source>
</evidence>
<protein>
    <submittedName>
        <fullName evidence="5">Phosphate ABC transporter substrate-binding protein</fullName>
    </submittedName>
</protein>
<dbReference type="PANTHER" id="PTHR30570">
    <property type="entry name" value="PERIPLASMIC PHOSPHATE BINDING COMPONENT OF PHOSPHATE ABC TRANSPORTER"/>
    <property type="match status" value="1"/>
</dbReference>
<keyword evidence="1" id="KW-0732">Signal</keyword>
<evidence type="ECO:0000259" key="4">
    <source>
        <dbReference type="Pfam" id="PF12849"/>
    </source>
</evidence>
<dbReference type="Proteomes" id="UP001235303">
    <property type="component" value="Unassembled WGS sequence"/>
</dbReference>
<reference evidence="5 6" key="1">
    <citation type="submission" date="2023-01" db="EMBL/GenBank/DDBJ databases">
        <title>Novel diversity within Roseofilum (Cyanobacteria; Desertifilaceae) from marine benthic mats with descriptions of four novel species.</title>
        <authorList>
            <person name="Wang Y."/>
            <person name="Berthold D.E."/>
            <person name="Hu J."/>
            <person name="Lefler F.W."/>
            <person name="Laughinghouse H.D. IV."/>
        </authorList>
    </citation>
    <scope>NUCLEOTIDE SEQUENCE [LARGE SCALE GENOMIC DNA]</scope>
    <source>
        <strain evidence="5 6">BLCC-M154</strain>
    </source>
</reference>
<feature type="domain" description="PBP" evidence="4">
    <location>
        <begin position="70"/>
        <end position="294"/>
    </location>
</feature>
<dbReference type="Gene3D" id="3.40.190.10">
    <property type="entry name" value="Periplasmic binding protein-like II"/>
    <property type="match status" value="2"/>
</dbReference>
<proteinExistence type="predicted"/>
<dbReference type="SUPFAM" id="SSF53850">
    <property type="entry name" value="Periplasmic binding protein-like II"/>
    <property type="match status" value="1"/>
</dbReference>
<comment type="caution">
    <text evidence="5">The sequence shown here is derived from an EMBL/GenBank/DDBJ whole genome shotgun (WGS) entry which is preliminary data.</text>
</comment>
<keyword evidence="6" id="KW-1185">Reference proteome</keyword>
<evidence type="ECO:0000313" key="6">
    <source>
        <dbReference type="Proteomes" id="UP001235303"/>
    </source>
</evidence>
<evidence type="ECO:0000313" key="5">
    <source>
        <dbReference type="EMBL" id="MDJ1171465.1"/>
    </source>
</evidence>
<evidence type="ECO:0000256" key="3">
    <source>
        <dbReference type="SAM" id="Phobius"/>
    </source>
</evidence>
<keyword evidence="3" id="KW-1133">Transmembrane helix</keyword>
<gene>
    <name evidence="5" type="ORF">PMG71_18700</name>
</gene>
<name>A0ABT7AX30_9CYAN</name>
<sequence length="298" mass="31771">MAQNNDPSPFLFIGLFLIFGAGGGYWFFVRQPSPEQPMETVAPNQAPTSAGQTPPTAETAKFPKPTSVAGGTVIRIDGSTSMVTLNRTLKQGFEGQFANTTVETQANGSDKGIQGVLIGQLDLAAVSRPLSSQETQEGLMAFPVTTDQIAIAVSNSNSLSAGLTMQQVKDIFQGKITNWSEVGGSNRPIRVINRPVVSGTRQAFQELALQGENFGTSANITTLDRDATTPMLQALGEDGIGYATADQIINQQTVRAVAIDGVLPGFSGYPYTRTLYYVYKSPPNEVVTAFLGYVDSMN</sequence>
<feature type="transmembrane region" description="Helical" evidence="3">
    <location>
        <begin position="9"/>
        <end position="28"/>
    </location>
</feature>
<organism evidence="5 6">
    <name type="scientific">Roseofilum acuticapitatum BLCC-M154</name>
    <dbReference type="NCBI Taxonomy" id="3022444"/>
    <lineage>
        <taxon>Bacteria</taxon>
        <taxon>Bacillati</taxon>
        <taxon>Cyanobacteriota</taxon>
        <taxon>Cyanophyceae</taxon>
        <taxon>Desertifilales</taxon>
        <taxon>Desertifilaceae</taxon>
        <taxon>Roseofilum</taxon>
        <taxon>Roseofilum acuticapitatum</taxon>
    </lineage>
</organism>
<feature type="compositionally biased region" description="Polar residues" evidence="2">
    <location>
        <begin position="42"/>
        <end position="56"/>
    </location>
</feature>
<dbReference type="Pfam" id="PF12849">
    <property type="entry name" value="PBP_like_2"/>
    <property type="match status" value="1"/>
</dbReference>
<keyword evidence="3" id="KW-0472">Membrane</keyword>
<evidence type="ECO:0000256" key="2">
    <source>
        <dbReference type="SAM" id="MobiDB-lite"/>
    </source>
</evidence>